<sequence>MLRGEDYWPRSVTEDLEPVEVDGRRRLAYRGAPVSLYDAVRKAAERHRDDIAVVDETGESLTYAALMERVTAAAAALARHGIGRGRRLGCLMDNSADFIVVFLAAGACGAIFCPLPGKLRRQEVVPLAVRARLDLLVCETGKAEDLRAALGGVKVVTPDVLLEQGDEDGEVRAGVPGDPESTAILMFTSGTTARAKAVLLSNRAVMHAVTSYERLLNVTDSDRSIIAVPMYHITGLVAIIGLMLSVGGRLYIHRRLRPAPCLDTLAGERITFIHASPTVFAMLADNRHRQPSLPSVRMLACGAAHMPVSLIRVLHDWMPDMEFRTVYGLTETTSPGTVFPDDAAVSPRIGSSGVPVPGLRVKIVDEEGREVPRGRRGEICLSGTNLLTCYESESPETGLSGDGWLRTGDIGYVTPDGYLYVVDRLKHMINRGGEKVWCTDVEETIRSVEGVRDCCVVGVRDAVYGEAPAALVVRLPGASLTSSALRTSLREMLAAYEMPTRVLFVDRLPQTAGMKIDKRRARALLSAMI</sequence>
<dbReference type="Gene3D" id="3.40.50.12780">
    <property type="entry name" value="N-terminal domain of ligase-like"/>
    <property type="match status" value="1"/>
</dbReference>
<reference evidence="4" key="1">
    <citation type="submission" date="2022-10" db="EMBL/GenBank/DDBJ databases">
        <title>Genome sequence of Actinomyces israelii ATCC 10048.</title>
        <authorList>
            <person name="Watt R.M."/>
            <person name="Tong W.M."/>
        </authorList>
    </citation>
    <scope>NUCLEOTIDE SEQUENCE</scope>
    <source>
        <strain evidence="4">ATCC 10048</strain>
    </source>
</reference>
<evidence type="ECO:0000259" key="2">
    <source>
        <dbReference type="Pfam" id="PF00501"/>
    </source>
</evidence>
<feature type="transmembrane region" description="Helical" evidence="1">
    <location>
        <begin position="230"/>
        <end position="252"/>
    </location>
</feature>
<name>A0ABT4IB01_9ACTO</name>
<feature type="domain" description="AMP-binding enzyme C-terminal" evidence="3">
    <location>
        <begin position="441"/>
        <end position="512"/>
    </location>
</feature>
<dbReference type="PANTHER" id="PTHR43767">
    <property type="entry name" value="LONG-CHAIN-FATTY-ACID--COA LIGASE"/>
    <property type="match status" value="1"/>
</dbReference>
<dbReference type="PANTHER" id="PTHR43767:SF1">
    <property type="entry name" value="NONRIBOSOMAL PEPTIDE SYNTHASE PES1 (EUROFUNG)-RELATED"/>
    <property type="match status" value="1"/>
</dbReference>
<evidence type="ECO:0000256" key="1">
    <source>
        <dbReference type="SAM" id="Phobius"/>
    </source>
</evidence>
<dbReference type="Pfam" id="PF00501">
    <property type="entry name" value="AMP-binding"/>
    <property type="match status" value="1"/>
</dbReference>
<dbReference type="SUPFAM" id="SSF56801">
    <property type="entry name" value="Acetyl-CoA synthetase-like"/>
    <property type="match status" value="1"/>
</dbReference>
<dbReference type="Pfam" id="PF13193">
    <property type="entry name" value="AMP-binding_C"/>
    <property type="match status" value="1"/>
</dbReference>
<keyword evidence="1" id="KW-0472">Membrane</keyword>
<dbReference type="InterPro" id="IPR000873">
    <property type="entry name" value="AMP-dep_synth/lig_dom"/>
</dbReference>
<protein>
    <submittedName>
        <fullName evidence="4">Class I adenylate-forming enzyme family protein</fullName>
    </submittedName>
</protein>
<dbReference type="InterPro" id="IPR045851">
    <property type="entry name" value="AMP-bd_C_sf"/>
</dbReference>
<dbReference type="Gene3D" id="3.30.300.30">
    <property type="match status" value="1"/>
</dbReference>
<keyword evidence="1" id="KW-1133">Transmembrane helix</keyword>
<dbReference type="EMBL" id="JAPTMY010000033">
    <property type="protein sequence ID" value="MCZ0858914.1"/>
    <property type="molecule type" value="Genomic_DNA"/>
</dbReference>
<feature type="transmembrane region" description="Helical" evidence="1">
    <location>
        <begin position="96"/>
        <end position="117"/>
    </location>
</feature>
<accession>A0ABT4IB01</accession>
<gene>
    <name evidence="4" type="ORF">OHJ16_12775</name>
</gene>
<dbReference type="InterPro" id="IPR042099">
    <property type="entry name" value="ANL_N_sf"/>
</dbReference>
<comment type="caution">
    <text evidence="4">The sequence shown here is derived from an EMBL/GenBank/DDBJ whole genome shotgun (WGS) entry which is preliminary data.</text>
</comment>
<dbReference type="InterPro" id="IPR050237">
    <property type="entry name" value="ATP-dep_AMP-bd_enzyme"/>
</dbReference>
<keyword evidence="5" id="KW-1185">Reference proteome</keyword>
<evidence type="ECO:0000313" key="4">
    <source>
        <dbReference type="EMBL" id="MCZ0858914.1"/>
    </source>
</evidence>
<evidence type="ECO:0000259" key="3">
    <source>
        <dbReference type="Pfam" id="PF13193"/>
    </source>
</evidence>
<organism evidence="4 5">
    <name type="scientific">Actinomyces israelii</name>
    <dbReference type="NCBI Taxonomy" id="1659"/>
    <lineage>
        <taxon>Bacteria</taxon>
        <taxon>Bacillati</taxon>
        <taxon>Actinomycetota</taxon>
        <taxon>Actinomycetes</taxon>
        <taxon>Actinomycetales</taxon>
        <taxon>Actinomycetaceae</taxon>
        <taxon>Actinomyces</taxon>
    </lineage>
</organism>
<feature type="domain" description="AMP-dependent synthetase/ligase" evidence="2">
    <location>
        <begin position="41"/>
        <end position="390"/>
    </location>
</feature>
<evidence type="ECO:0000313" key="5">
    <source>
        <dbReference type="Proteomes" id="UP001072034"/>
    </source>
</evidence>
<dbReference type="Proteomes" id="UP001072034">
    <property type="component" value="Unassembled WGS sequence"/>
</dbReference>
<dbReference type="InterPro" id="IPR025110">
    <property type="entry name" value="AMP-bd_C"/>
</dbReference>
<dbReference type="RefSeq" id="WP_268918235.1">
    <property type="nucleotide sequence ID" value="NZ_JAPTMY010000033.1"/>
</dbReference>
<proteinExistence type="predicted"/>
<keyword evidence="1" id="KW-0812">Transmembrane</keyword>